<comment type="caution">
    <text evidence="2">The sequence shown here is derived from an EMBL/GenBank/DDBJ whole genome shotgun (WGS) entry which is preliminary data.</text>
</comment>
<dbReference type="InterPro" id="IPR008327">
    <property type="entry name" value="Sig_transdc_resp-reg_antiterm"/>
</dbReference>
<dbReference type="PIRSF" id="PIRSF036382">
    <property type="entry name" value="RR_antiterm"/>
    <property type="match status" value="1"/>
</dbReference>
<accession>A0A330H8H6</accession>
<evidence type="ECO:0000313" key="2">
    <source>
        <dbReference type="EMBL" id="RAZ84695.1"/>
    </source>
</evidence>
<dbReference type="InterPro" id="IPR011006">
    <property type="entry name" value="CheY-like_superfamily"/>
</dbReference>
<dbReference type="Pfam" id="PF21332">
    <property type="entry name" value="AmiR_N"/>
    <property type="match status" value="1"/>
</dbReference>
<protein>
    <submittedName>
        <fullName evidence="2">ANTAR domain-containing protein</fullName>
    </submittedName>
</protein>
<dbReference type="InterPro" id="IPR005561">
    <property type="entry name" value="ANTAR"/>
</dbReference>
<dbReference type="PROSITE" id="PS50921">
    <property type="entry name" value="ANTAR"/>
    <property type="match status" value="1"/>
</dbReference>
<dbReference type="GO" id="GO:0003723">
    <property type="term" value="F:RNA binding"/>
    <property type="evidence" value="ECO:0007669"/>
    <property type="project" value="InterPro"/>
</dbReference>
<evidence type="ECO:0000313" key="3">
    <source>
        <dbReference type="Proteomes" id="UP000251558"/>
    </source>
</evidence>
<dbReference type="Gene3D" id="1.10.10.10">
    <property type="entry name" value="Winged helix-like DNA-binding domain superfamily/Winged helix DNA-binding domain"/>
    <property type="match status" value="1"/>
</dbReference>
<dbReference type="RefSeq" id="WP_112101172.1">
    <property type="nucleotide sequence ID" value="NZ_QMBP01000022.1"/>
</dbReference>
<dbReference type="AlphaFoldDB" id="A0A330H8H6"/>
<dbReference type="Gene3D" id="3.40.50.2300">
    <property type="match status" value="1"/>
</dbReference>
<reference evidence="2 3" key="2">
    <citation type="submission" date="2018-07" db="EMBL/GenBank/DDBJ databases">
        <title>Diversity of Mesorhizobium strains in Brazil.</title>
        <authorList>
            <person name="Helene L.C.F."/>
            <person name="Dall'Agnol R."/>
            <person name="Delamuta J.R.M."/>
            <person name="Hungria M."/>
        </authorList>
    </citation>
    <scope>NUCLEOTIDE SEQUENCE [LARGE SCALE GENOMIC DNA]</scope>
    <source>
        <strain evidence="2 3">AC99b</strain>
    </source>
</reference>
<organism evidence="2 3">
    <name type="scientific">Mesorhizobium hawassense</name>
    <dbReference type="NCBI Taxonomy" id="1209954"/>
    <lineage>
        <taxon>Bacteria</taxon>
        <taxon>Pseudomonadati</taxon>
        <taxon>Pseudomonadota</taxon>
        <taxon>Alphaproteobacteria</taxon>
        <taxon>Hyphomicrobiales</taxon>
        <taxon>Phyllobacteriaceae</taxon>
        <taxon>Mesorhizobium</taxon>
    </lineage>
</organism>
<dbReference type="EMBL" id="QMBP01000022">
    <property type="protein sequence ID" value="RAZ84695.1"/>
    <property type="molecule type" value="Genomic_DNA"/>
</dbReference>
<reference evidence="3" key="1">
    <citation type="submission" date="2018-06" db="EMBL/GenBank/DDBJ databases">
        <authorList>
            <person name="Helene L.C."/>
            <person name="Dall'Agnol R."/>
            <person name="Delamuta J.R."/>
            <person name="Hungria M."/>
        </authorList>
    </citation>
    <scope>NUCLEOTIDE SEQUENCE [LARGE SCALE GENOMIC DNA]</scope>
    <source>
        <strain evidence="3">AC99b</strain>
    </source>
</reference>
<dbReference type="Pfam" id="PF03861">
    <property type="entry name" value="ANTAR"/>
    <property type="match status" value="1"/>
</dbReference>
<dbReference type="InterPro" id="IPR036388">
    <property type="entry name" value="WH-like_DNA-bd_sf"/>
</dbReference>
<feature type="domain" description="ANTAR" evidence="1">
    <location>
        <begin position="123"/>
        <end position="184"/>
    </location>
</feature>
<proteinExistence type="predicted"/>
<gene>
    <name evidence="2" type="ORF">DPM33_31075</name>
</gene>
<dbReference type="InterPro" id="IPR049021">
    <property type="entry name" value="AmiR_N"/>
</dbReference>
<dbReference type="Proteomes" id="UP000251558">
    <property type="component" value="Unassembled WGS sequence"/>
</dbReference>
<sequence>MTRTPNFVSWRAAILHRADDNIDRLKRQLERLGVTVLLQWKPLDLAETPADIVLVDADQGFDDLLPWAGDEAPIPVVALLGSEAPGRIAWALEKGAGALIAKPVVASSVYPALVLATHAHSERTAIRARMAGLEERLRLRPIVYDAIRSIMAAQGSDEAGAYRTLCRLAMQRRLTVEHVAVAIVAGHEPVPRAM</sequence>
<keyword evidence="3" id="KW-1185">Reference proteome</keyword>
<evidence type="ECO:0000259" key="1">
    <source>
        <dbReference type="PROSITE" id="PS50921"/>
    </source>
</evidence>
<dbReference type="OrthoDB" id="6159164at2"/>
<dbReference type="SUPFAM" id="SSF52172">
    <property type="entry name" value="CheY-like"/>
    <property type="match status" value="1"/>
</dbReference>
<dbReference type="SMART" id="SM01012">
    <property type="entry name" value="ANTAR"/>
    <property type="match status" value="1"/>
</dbReference>
<name>A0A330H8H6_9HYPH</name>